<reference evidence="4 5" key="1">
    <citation type="submission" date="2024-12" db="EMBL/GenBank/DDBJ databases">
        <authorList>
            <person name="Hu S."/>
        </authorList>
    </citation>
    <scope>NUCLEOTIDE SEQUENCE [LARGE SCALE GENOMIC DNA]</scope>
    <source>
        <strain evidence="4 5">P-25</strain>
    </source>
</reference>
<sequence length="631" mass="71428">MKKTIYLSSLLLFISFCAVSQGNYDASKIPDNLKQDAVAVVRSEEQFYEYKSISSGMVKYKTVITILSKAGDNYAEFAESYDRFSNIYNIKASLYDATGKKIKDYKSSDLKDQSLISSYSILEDSRIKSLTFSSNSYPYTIEYSYTQDFNGILTLPSWRSLKGYHISTEKSTYIFQKNNSLNVRFLTSKDLKTDSTSTNNKTTYTWIANNVPATTREPLSSGLEDITSWVKIAPNQFEFDSSKGDLSTWNSMGAWISKLNENGDELPATTKSMIQNLIKDATTDEEKMQILYRYLQQNTRYVSVQLGIGGFKPILAEKVAQVNYGDCKALSNYMKALLKEAGIKSNLVVIGNGKPELNSAYASIGQANHMILVVPSAKDSIFLECTSQNYPMGYIGYDNADRNVLMITENGGKLIRTPKYRSIDNYQVRKTNIQLSEDGIATIAVKSTYGSAQYEDNLSNLFLEPAEVRKIALQNLGFADAELQHIKFEQTDKKIPVINEEISYKTKQLLSKGADKFFLIINQINRKENIPEKVTNRKTDFAIPFDYSDDDEIIYTLPKGLAVEFLPKDVRISSEFGEYSASFSMTGNTITYKRNQVMNSKKFPAARYNEYVDFYKKIYQADKLKAVLTKI</sequence>
<dbReference type="InterPro" id="IPR024618">
    <property type="entry name" value="DUF3857"/>
</dbReference>
<dbReference type="Gene3D" id="3.10.620.30">
    <property type="match status" value="1"/>
</dbReference>
<feature type="chain" id="PRO_5046599541" evidence="1">
    <location>
        <begin position="21"/>
        <end position="631"/>
    </location>
</feature>
<dbReference type="Pfam" id="PF12969">
    <property type="entry name" value="DUF3857"/>
    <property type="match status" value="1"/>
</dbReference>
<dbReference type="Gene3D" id="2.60.40.3140">
    <property type="match status" value="1"/>
</dbReference>
<dbReference type="SUPFAM" id="SSF54001">
    <property type="entry name" value="Cysteine proteinases"/>
    <property type="match status" value="1"/>
</dbReference>
<keyword evidence="1" id="KW-0732">Signal</keyword>
<accession>A0ABW9JJY0</accession>
<dbReference type="RefSeq" id="WP_138730999.1">
    <property type="nucleotide sequence ID" value="NZ_SRMP02000021.1"/>
</dbReference>
<evidence type="ECO:0000259" key="3">
    <source>
        <dbReference type="Pfam" id="PF12969"/>
    </source>
</evidence>
<dbReference type="EMBL" id="SRMP02000021">
    <property type="protein sequence ID" value="MFN0292180.1"/>
    <property type="molecule type" value="Genomic_DNA"/>
</dbReference>
<proteinExistence type="predicted"/>
<protein>
    <submittedName>
        <fullName evidence="4">DUF3857 domain-containing protein</fullName>
    </submittedName>
</protein>
<evidence type="ECO:0000256" key="1">
    <source>
        <dbReference type="SAM" id="SignalP"/>
    </source>
</evidence>
<keyword evidence="5" id="KW-1185">Reference proteome</keyword>
<dbReference type="InterPro" id="IPR002931">
    <property type="entry name" value="Transglutaminase-like"/>
</dbReference>
<feature type="domain" description="Transglutaminase-like" evidence="2">
    <location>
        <begin position="273"/>
        <end position="349"/>
    </location>
</feature>
<dbReference type="InterPro" id="IPR038765">
    <property type="entry name" value="Papain-like_cys_pep_sf"/>
</dbReference>
<evidence type="ECO:0000259" key="2">
    <source>
        <dbReference type="Pfam" id="PF01841"/>
    </source>
</evidence>
<gene>
    <name evidence="4" type="ORF">E5L68_012305</name>
</gene>
<evidence type="ECO:0000313" key="4">
    <source>
        <dbReference type="EMBL" id="MFN0292180.1"/>
    </source>
</evidence>
<feature type="signal peptide" evidence="1">
    <location>
        <begin position="1"/>
        <end position="20"/>
    </location>
</feature>
<organism evidence="4 5">
    <name type="scientific">Pedobacter helvus</name>
    <dbReference type="NCBI Taxonomy" id="2563444"/>
    <lineage>
        <taxon>Bacteria</taxon>
        <taxon>Pseudomonadati</taxon>
        <taxon>Bacteroidota</taxon>
        <taxon>Sphingobacteriia</taxon>
        <taxon>Sphingobacteriales</taxon>
        <taxon>Sphingobacteriaceae</taxon>
        <taxon>Pedobacter</taxon>
    </lineage>
</organism>
<comment type="caution">
    <text evidence="4">The sequence shown here is derived from an EMBL/GenBank/DDBJ whole genome shotgun (WGS) entry which is preliminary data.</text>
</comment>
<evidence type="ECO:0000313" key="5">
    <source>
        <dbReference type="Proteomes" id="UP001517367"/>
    </source>
</evidence>
<feature type="domain" description="DUF3857" evidence="3">
    <location>
        <begin position="58"/>
        <end position="214"/>
    </location>
</feature>
<dbReference type="Pfam" id="PF01841">
    <property type="entry name" value="Transglut_core"/>
    <property type="match status" value="1"/>
</dbReference>
<name>A0ABW9JJY0_9SPHI</name>
<dbReference type="Gene3D" id="2.60.120.1130">
    <property type="match status" value="1"/>
</dbReference>
<dbReference type="Proteomes" id="UP001517367">
    <property type="component" value="Unassembled WGS sequence"/>
</dbReference>